<dbReference type="EMBL" id="ADVL01000419">
    <property type="protein sequence ID" value="EFH11357.1"/>
    <property type="molecule type" value="Genomic_DNA"/>
</dbReference>
<evidence type="ECO:0000256" key="1">
    <source>
        <dbReference type="SAM" id="MobiDB-lite"/>
    </source>
</evidence>
<dbReference type="HOGENOM" id="CLU_169617_0_0_5"/>
<proteinExistence type="predicted"/>
<evidence type="ECO:0000313" key="2">
    <source>
        <dbReference type="EMBL" id="EFH11357.1"/>
    </source>
</evidence>
<sequence>MFTLEIGGRAIAVIGTDEEDARDLVANPSFREDLQRLLSDDQPLWDGQAELVLRPANEDEIAEFDESEDEPEAEAGDEEEDEEDEEDGAVVLFLVPIMDPDEEEDEDEA</sequence>
<feature type="compositionally biased region" description="Acidic residues" evidence="1">
    <location>
        <begin position="58"/>
        <end position="88"/>
    </location>
</feature>
<protein>
    <submittedName>
        <fullName evidence="2">Uncharacterized protein</fullName>
    </submittedName>
</protein>
<reference evidence="2 3" key="1">
    <citation type="submission" date="2010-04" db="EMBL/GenBank/DDBJ databases">
        <authorList>
            <person name="Qin X."/>
            <person name="Bachman B."/>
            <person name="Battles P."/>
            <person name="Bell A."/>
            <person name="Bess C."/>
            <person name="Bickham C."/>
            <person name="Chaboub L."/>
            <person name="Chen D."/>
            <person name="Coyle M."/>
            <person name="Deiros D.R."/>
            <person name="Dinh H."/>
            <person name="Forbes L."/>
            <person name="Fowler G."/>
            <person name="Francisco L."/>
            <person name="Fu Q."/>
            <person name="Gubbala S."/>
            <person name="Hale W."/>
            <person name="Han Y."/>
            <person name="Hemphill L."/>
            <person name="Highlander S.K."/>
            <person name="Hirani K."/>
            <person name="Hogues M."/>
            <person name="Jackson L."/>
            <person name="Jakkamsetti A."/>
            <person name="Javaid M."/>
            <person name="Jiang H."/>
            <person name="Korchina V."/>
            <person name="Kovar C."/>
            <person name="Lara F."/>
            <person name="Lee S."/>
            <person name="Mata R."/>
            <person name="Mathew T."/>
            <person name="Moen C."/>
            <person name="Morales K."/>
            <person name="Munidasa M."/>
            <person name="Nazareth L."/>
            <person name="Ngo R."/>
            <person name="Nguyen L."/>
            <person name="Okwuonu G."/>
            <person name="Ongeri F."/>
            <person name="Patil S."/>
            <person name="Petrosino J."/>
            <person name="Pham C."/>
            <person name="Pham P."/>
            <person name="Pu L.-L."/>
            <person name="Puazo M."/>
            <person name="Raj R."/>
            <person name="Reid J."/>
            <person name="Rouhana J."/>
            <person name="Saada N."/>
            <person name="Shang Y."/>
            <person name="Simmons D."/>
            <person name="Thornton R."/>
            <person name="Warren J."/>
            <person name="Weissenberger G."/>
            <person name="Zhang J."/>
            <person name="Zhang L."/>
            <person name="Zhou C."/>
            <person name="Zhu D."/>
            <person name="Muzny D."/>
            <person name="Worley K."/>
            <person name="Gibbs R."/>
        </authorList>
    </citation>
    <scope>NUCLEOTIDE SEQUENCE [LARGE SCALE GENOMIC DNA]</scope>
    <source>
        <strain evidence="2 3">ATCC 49957</strain>
    </source>
</reference>
<comment type="caution">
    <text evidence="2">The sequence shown here is derived from an EMBL/GenBank/DDBJ whole genome shotgun (WGS) entry which is preliminary data.</text>
</comment>
<organism evidence="2 3">
    <name type="scientific">Pseudoroseomonas cervicalis ATCC 49957</name>
    <dbReference type="NCBI Taxonomy" id="525371"/>
    <lineage>
        <taxon>Bacteria</taxon>
        <taxon>Pseudomonadati</taxon>
        <taxon>Pseudomonadota</taxon>
        <taxon>Alphaproteobacteria</taxon>
        <taxon>Acetobacterales</taxon>
        <taxon>Roseomonadaceae</taxon>
        <taxon>Roseomonas</taxon>
    </lineage>
</organism>
<evidence type="ECO:0000313" key="3">
    <source>
        <dbReference type="Proteomes" id="UP000005324"/>
    </source>
</evidence>
<keyword evidence="3" id="KW-1185">Reference proteome</keyword>
<accession>D5RMW4</accession>
<dbReference type="RefSeq" id="WP_007005355.1">
    <property type="nucleotide sequence ID" value="NZ_GG770782.1"/>
</dbReference>
<dbReference type="OrthoDB" id="8019848at2"/>
<feature type="region of interest" description="Disordered" evidence="1">
    <location>
        <begin position="57"/>
        <end position="109"/>
    </location>
</feature>
<feature type="compositionally biased region" description="Acidic residues" evidence="1">
    <location>
        <begin position="99"/>
        <end position="109"/>
    </location>
</feature>
<name>D5RMW4_9PROT</name>
<dbReference type="Proteomes" id="UP000005324">
    <property type="component" value="Unassembled WGS sequence"/>
</dbReference>
<gene>
    <name evidence="2" type="ORF">HMPREF0731_2425</name>
</gene>
<dbReference type="AlphaFoldDB" id="D5RMW4"/>